<accession>A0A6J7WUE5</accession>
<protein>
    <submittedName>
        <fullName evidence="1">Uncharacterized protein</fullName>
    </submittedName>
</protein>
<dbReference type="EMBL" id="LR798287">
    <property type="protein sequence ID" value="CAB5221586.1"/>
    <property type="molecule type" value="Genomic_DNA"/>
</dbReference>
<evidence type="ECO:0000313" key="1">
    <source>
        <dbReference type="EMBL" id="CAB5221586.1"/>
    </source>
</evidence>
<reference evidence="1" key="1">
    <citation type="submission" date="2020-05" db="EMBL/GenBank/DDBJ databases">
        <authorList>
            <person name="Chiriac C."/>
            <person name="Salcher M."/>
            <person name="Ghai R."/>
            <person name="Kavagutti S V."/>
        </authorList>
    </citation>
    <scope>NUCLEOTIDE SEQUENCE</scope>
</reference>
<gene>
    <name evidence="1" type="ORF">UFOVP245_196</name>
</gene>
<proteinExistence type="predicted"/>
<organism evidence="1">
    <name type="scientific">uncultured Caudovirales phage</name>
    <dbReference type="NCBI Taxonomy" id="2100421"/>
    <lineage>
        <taxon>Viruses</taxon>
        <taxon>Duplodnaviria</taxon>
        <taxon>Heunggongvirae</taxon>
        <taxon>Uroviricota</taxon>
        <taxon>Caudoviricetes</taxon>
        <taxon>Peduoviridae</taxon>
        <taxon>Maltschvirus</taxon>
        <taxon>Maltschvirus maltsch</taxon>
    </lineage>
</organism>
<sequence>MMQAKHNNLIIVPVGAPIDKFIKMHNMDFDVNNHWRNTNNERNYDILAIQYGDFAPEDGTYDQLVKIKGSKWKLLKQLPDIDFNQWSYIGFFDDDVVVHAADVCASFDFANSKSIGAFQMSVDSNSESSYPILRQNPDLIWSETNFIEIMCPCFTSKNFYKLLDFLSAYDVDWGWGLDYIFSDLFDCNLGVLHFISMFHPSRLDSGTNVNTSSAHVEWDEVMKKHYPKYKGQAWEASRGRELNVYFK</sequence>
<name>A0A6J7WUE5_9CAUD</name>